<dbReference type="PANTHER" id="PTHR43069">
    <property type="entry name" value="FUMARYLACETOACETASE"/>
    <property type="match status" value="1"/>
</dbReference>
<evidence type="ECO:0000256" key="2">
    <source>
        <dbReference type="ARBA" id="ARBA00001946"/>
    </source>
</evidence>
<dbReference type="OrthoDB" id="9805307at2"/>
<evidence type="ECO:0000259" key="15">
    <source>
        <dbReference type="Pfam" id="PF09298"/>
    </source>
</evidence>
<dbReference type="InterPro" id="IPR036663">
    <property type="entry name" value="Fumarylacetoacetase_C_sf"/>
</dbReference>
<feature type="binding site" evidence="12">
    <location>
        <position position="241"/>
    </location>
    <ligand>
        <name>substrate</name>
    </ligand>
</feature>
<dbReference type="PANTHER" id="PTHR43069:SF2">
    <property type="entry name" value="FUMARYLACETOACETASE"/>
    <property type="match status" value="1"/>
</dbReference>
<comment type="cofactor">
    <cofactor evidence="1 13">
        <name>Ca(2+)</name>
        <dbReference type="ChEBI" id="CHEBI:29108"/>
    </cofactor>
</comment>
<dbReference type="KEGG" id="fgi:OP10G_1691"/>
<feature type="binding site" evidence="12">
    <location>
        <position position="245"/>
    </location>
    <ligand>
        <name>substrate</name>
    </ligand>
</feature>
<sequence length="416" mass="46213">MSLVIPPDAKSWIAVDPDSHFPIQNLPFGLAAREDDNETVVVRIGDFAVDLCQLSACGLLPEEDFPVLHSLIDLDREDISHLRRLVYELLKEDNPTLRDDKELCSEALIPIDQVDMLVPVEIPAFVDFYSGIHHASNVGRMFRPDMPPLLPNYRHLPVAYNGRASSVIPSEVPVRRPKGQTKGADDPVPVFGPTKELDFELELGFFLSEGNDLGEPIPIGSAEDHILGVVLLNDWSARDVQRWEYQPLGPFLAKSFATSISPWIVSLDALEPFRVEGAPQEPDVLPHLQPSKPSHYDIHLEVAIQTEKMTQPQVLSRSNAKYLYWSFVQQLAHQTSNGTNTEPGDLYGTGTISGPAEGTYGSLLELSWRGQRPIKMTETGEERTFLEDGDTVIITGYCQGDGYRVGFGELRTTVMG</sequence>
<keyword evidence="8 13" id="KW-0460">Magnesium</keyword>
<dbReference type="SUPFAM" id="SSF63433">
    <property type="entry name" value="Fumarylacetoacetate hydrolase, FAH, N-terminal domain"/>
    <property type="match status" value="1"/>
</dbReference>
<dbReference type="GO" id="GO:0006572">
    <property type="term" value="P:L-tyrosine catabolic process"/>
    <property type="evidence" value="ECO:0007669"/>
    <property type="project" value="UniProtKB-KW"/>
</dbReference>
<keyword evidence="5 13" id="KW-0479">Metal-binding</keyword>
<dbReference type="eggNOG" id="COG0179">
    <property type="taxonomic scope" value="Bacteria"/>
</dbReference>
<evidence type="ECO:0000313" key="16">
    <source>
        <dbReference type="EMBL" id="AIE85059.1"/>
    </source>
</evidence>
<dbReference type="Gene3D" id="3.90.850.10">
    <property type="entry name" value="Fumarylacetoacetase-like, C-terminal domain"/>
    <property type="match status" value="1"/>
</dbReference>
<evidence type="ECO:0000256" key="6">
    <source>
        <dbReference type="ARBA" id="ARBA00022801"/>
    </source>
</evidence>
<evidence type="ECO:0000256" key="12">
    <source>
        <dbReference type="PIRSR" id="PIRSR605959-2"/>
    </source>
</evidence>
<dbReference type="InterPro" id="IPR015377">
    <property type="entry name" value="Fumarylacetoacetase_N"/>
</dbReference>
<gene>
    <name evidence="16" type="ORF">OP10G_1691</name>
</gene>
<dbReference type="GO" id="GO:0006559">
    <property type="term" value="P:L-phenylalanine catabolic process"/>
    <property type="evidence" value="ECO:0007669"/>
    <property type="project" value="UniProtKB-UniPathway"/>
</dbReference>
<comment type="cofactor">
    <cofactor evidence="2 13">
        <name>Mg(2+)</name>
        <dbReference type="ChEBI" id="CHEBI:18420"/>
    </cofactor>
</comment>
<feature type="binding site" evidence="12">
    <location>
        <position position="129"/>
    </location>
    <ligand>
        <name>substrate</name>
    </ligand>
</feature>
<feature type="binding site" evidence="13">
    <location>
        <position position="234"/>
    </location>
    <ligand>
        <name>Mg(2+)</name>
        <dbReference type="ChEBI" id="CHEBI:18420"/>
    </ligand>
</feature>
<dbReference type="SUPFAM" id="SSF56529">
    <property type="entry name" value="FAH"/>
    <property type="match status" value="1"/>
</dbReference>
<feature type="binding site" evidence="13">
    <location>
        <position position="254"/>
    </location>
    <ligand>
        <name>Mg(2+)</name>
        <dbReference type="ChEBI" id="CHEBI:18420"/>
    </ligand>
</feature>
<dbReference type="RefSeq" id="WP_025226343.1">
    <property type="nucleotide sequence ID" value="NZ_CP007139.1"/>
</dbReference>
<dbReference type="InterPro" id="IPR011234">
    <property type="entry name" value="Fumarylacetoacetase-like_C"/>
</dbReference>
<evidence type="ECO:0000256" key="10">
    <source>
        <dbReference type="ARBA" id="ARBA00023232"/>
    </source>
</evidence>
<feature type="binding site" evidence="12">
    <location>
        <position position="351"/>
    </location>
    <ligand>
        <name>substrate</name>
    </ligand>
</feature>
<dbReference type="InterPro" id="IPR005959">
    <property type="entry name" value="Fumarylacetoacetase"/>
</dbReference>
<reference evidence="16 17" key="1">
    <citation type="journal article" date="2014" name="PLoS ONE">
        <title>The first complete genome sequence of the class fimbriimonadia in the phylum armatimonadetes.</title>
        <authorList>
            <person name="Hu Z.Y."/>
            <person name="Wang Y.Z."/>
            <person name="Im W.T."/>
            <person name="Wang S.Y."/>
            <person name="Zhao G.P."/>
            <person name="Zheng H.J."/>
            <person name="Quan Z.X."/>
        </authorList>
    </citation>
    <scope>NUCLEOTIDE SEQUENCE [LARGE SCALE GENOMIC DNA]</scope>
    <source>
        <strain evidence="16">Gsoil 348</strain>
    </source>
</reference>
<evidence type="ECO:0000256" key="13">
    <source>
        <dbReference type="PIRSR" id="PIRSR605959-3"/>
    </source>
</evidence>
<keyword evidence="9" id="KW-0828">Tyrosine catabolism</keyword>
<keyword evidence="10" id="KW-0585">Phenylalanine catabolism</keyword>
<feature type="binding site" evidence="13">
    <location>
        <position position="202"/>
    </location>
    <ligand>
        <name>Ca(2+)</name>
        <dbReference type="ChEBI" id="CHEBI:29108"/>
    </ligand>
</feature>
<feature type="domain" description="Fumarylacetoacetase N-terminal" evidence="15">
    <location>
        <begin position="24"/>
        <end position="119"/>
    </location>
</feature>
<protein>
    <recommendedName>
        <fullName evidence="4">fumarylacetoacetase</fullName>
        <ecNumber evidence="4">3.7.1.2</ecNumber>
    </recommendedName>
</protein>
<feature type="binding site" evidence="13">
    <location>
        <position position="258"/>
    </location>
    <ligand>
        <name>Mg(2+)</name>
        <dbReference type="ChEBI" id="CHEBI:18420"/>
    </ligand>
</feature>
<keyword evidence="6" id="KW-0378">Hydrolase</keyword>
<evidence type="ECO:0000256" key="1">
    <source>
        <dbReference type="ARBA" id="ARBA00001913"/>
    </source>
</evidence>
<evidence type="ECO:0000256" key="9">
    <source>
        <dbReference type="ARBA" id="ARBA00022878"/>
    </source>
</evidence>
<organism evidence="16 17">
    <name type="scientific">Fimbriimonas ginsengisoli Gsoil 348</name>
    <dbReference type="NCBI Taxonomy" id="661478"/>
    <lineage>
        <taxon>Bacteria</taxon>
        <taxon>Bacillati</taxon>
        <taxon>Armatimonadota</taxon>
        <taxon>Fimbriimonadia</taxon>
        <taxon>Fimbriimonadales</taxon>
        <taxon>Fimbriimonadaceae</taxon>
        <taxon>Fimbriimonas</taxon>
    </lineage>
</organism>
<proteinExistence type="predicted"/>
<dbReference type="NCBIfam" id="TIGR01266">
    <property type="entry name" value="fum_ac_acetase"/>
    <property type="match status" value="1"/>
</dbReference>
<keyword evidence="17" id="KW-1185">Reference proteome</keyword>
<dbReference type="EMBL" id="CP007139">
    <property type="protein sequence ID" value="AIE85059.1"/>
    <property type="molecule type" value="Genomic_DNA"/>
</dbReference>
<accession>A0A068NU13</accession>
<evidence type="ECO:0000256" key="7">
    <source>
        <dbReference type="ARBA" id="ARBA00022837"/>
    </source>
</evidence>
<evidence type="ECO:0000256" key="3">
    <source>
        <dbReference type="ARBA" id="ARBA00004782"/>
    </source>
</evidence>
<dbReference type="GO" id="GO:1902000">
    <property type="term" value="P:homogentisate catabolic process"/>
    <property type="evidence" value="ECO:0007669"/>
    <property type="project" value="TreeGrafter"/>
</dbReference>
<dbReference type="STRING" id="661478.OP10G_1691"/>
<dbReference type="Proteomes" id="UP000027982">
    <property type="component" value="Chromosome"/>
</dbReference>
<evidence type="ECO:0000256" key="4">
    <source>
        <dbReference type="ARBA" id="ARBA00012094"/>
    </source>
</evidence>
<feature type="binding site" evidence="13">
    <location>
        <position position="234"/>
    </location>
    <ligand>
        <name>Ca(2+)</name>
        <dbReference type="ChEBI" id="CHEBI:29108"/>
    </ligand>
</feature>
<evidence type="ECO:0000259" key="14">
    <source>
        <dbReference type="Pfam" id="PF01557"/>
    </source>
</evidence>
<evidence type="ECO:0000256" key="11">
    <source>
        <dbReference type="PIRSR" id="PIRSR605959-1"/>
    </source>
</evidence>
<dbReference type="UniPathway" id="UPA00139">
    <property type="reaction ID" value="UER00341"/>
</dbReference>
<dbReference type="Gene3D" id="2.30.30.230">
    <property type="entry name" value="Fumarylacetoacetase, N-terminal domain"/>
    <property type="match status" value="1"/>
</dbReference>
<evidence type="ECO:0000313" key="17">
    <source>
        <dbReference type="Proteomes" id="UP000027982"/>
    </source>
</evidence>
<feature type="binding site" evidence="13">
    <location>
        <position position="200"/>
    </location>
    <ligand>
        <name>Ca(2+)</name>
        <dbReference type="ChEBI" id="CHEBI:29108"/>
    </ligand>
</feature>
<evidence type="ECO:0000256" key="8">
    <source>
        <dbReference type="ARBA" id="ARBA00022842"/>
    </source>
</evidence>
<comment type="pathway">
    <text evidence="3">Amino-acid degradation; L-phenylalanine degradation; acetoacetate and fumarate from L-phenylalanine: step 6/6.</text>
</comment>
<dbReference type="GO" id="GO:0046872">
    <property type="term" value="F:metal ion binding"/>
    <property type="evidence" value="ECO:0007669"/>
    <property type="project" value="UniProtKB-KW"/>
</dbReference>
<feature type="active site" description="Proton acceptor" evidence="11">
    <location>
        <position position="134"/>
    </location>
</feature>
<dbReference type="Pfam" id="PF01557">
    <property type="entry name" value="FAA_hydrolase"/>
    <property type="match status" value="1"/>
</dbReference>
<evidence type="ECO:0000256" key="5">
    <source>
        <dbReference type="ARBA" id="ARBA00022723"/>
    </source>
</evidence>
<dbReference type="Pfam" id="PF09298">
    <property type="entry name" value="FAA_hydrolase_N"/>
    <property type="match status" value="1"/>
</dbReference>
<feature type="domain" description="Fumarylacetoacetase-like C-terminal" evidence="14">
    <location>
        <begin position="129"/>
        <end position="414"/>
    </location>
</feature>
<dbReference type="GO" id="GO:0004334">
    <property type="term" value="F:fumarylacetoacetase activity"/>
    <property type="evidence" value="ECO:0007669"/>
    <property type="project" value="UniProtKB-EC"/>
</dbReference>
<dbReference type="HOGENOM" id="CLU_026207_2_0_0"/>
<dbReference type="AlphaFoldDB" id="A0A068NU13"/>
<dbReference type="EC" id="3.7.1.2" evidence="4"/>
<name>A0A068NU13_FIMGI</name>
<feature type="binding site" evidence="12">
    <location>
        <position position="143"/>
    </location>
    <ligand>
        <name>substrate</name>
    </ligand>
</feature>
<feature type="binding site" evidence="13">
    <location>
        <position position="127"/>
    </location>
    <ligand>
        <name>Ca(2+)</name>
        <dbReference type="ChEBI" id="CHEBI:29108"/>
    </ligand>
</feature>
<dbReference type="InterPro" id="IPR036462">
    <property type="entry name" value="Fumarylacetoacetase_N_sf"/>
</dbReference>
<keyword evidence="7 13" id="KW-0106">Calcium</keyword>